<name>A0ABM5YA03_ANAPI</name>
<keyword evidence="1" id="KW-0812">Transmembrane</keyword>
<evidence type="ECO:0000256" key="1">
    <source>
        <dbReference type="SAM" id="Phobius"/>
    </source>
</evidence>
<keyword evidence="1" id="KW-1133">Transmembrane helix</keyword>
<proteinExistence type="predicted"/>
<evidence type="ECO:0000313" key="3">
    <source>
        <dbReference type="Proteomes" id="UP000068026"/>
    </source>
</evidence>
<feature type="transmembrane region" description="Helical" evidence="1">
    <location>
        <begin position="61"/>
        <end position="82"/>
    </location>
</feature>
<accession>A0ABM5YA03</accession>
<sequence>MNSNSKKIFLIVGLLFFIIGIIALFNGTNFGAAMAQGAINNNGGSMDTQEFYWIKQSNTLGFQIFGAILSVLGGFSSILAVYKLNEK</sequence>
<organism evidence="2 3">
    <name type="scientific">Anaerotignum propionicum DSM 1682</name>
    <dbReference type="NCBI Taxonomy" id="991789"/>
    <lineage>
        <taxon>Bacteria</taxon>
        <taxon>Bacillati</taxon>
        <taxon>Bacillota</taxon>
        <taxon>Clostridia</taxon>
        <taxon>Lachnospirales</taxon>
        <taxon>Anaerotignaceae</taxon>
        <taxon>Anaerotignum</taxon>
    </lineage>
</organism>
<keyword evidence="1" id="KW-0472">Membrane</keyword>
<gene>
    <name evidence="2" type="ORF">CPRO_13270</name>
</gene>
<evidence type="ECO:0000313" key="2">
    <source>
        <dbReference type="EMBL" id="AMJ40920.1"/>
    </source>
</evidence>
<reference evidence="3" key="2">
    <citation type="submission" date="2016-01" db="EMBL/GenBank/DDBJ databases">
        <authorList>
            <person name="Poehlein A."/>
            <person name="Schlien K."/>
            <person name="Gottschalk G."/>
            <person name="Buckel W."/>
            <person name="Daniel R."/>
        </authorList>
    </citation>
    <scope>NUCLEOTIDE SEQUENCE [LARGE SCALE GENOMIC DNA]</scope>
    <source>
        <strain evidence="3">X2</strain>
    </source>
</reference>
<dbReference type="EMBL" id="CP014223">
    <property type="protein sequence ID" value="AMJ40920.1"/>
    <property type="molecule type" value="Genomic_DNA"/>
</dbReference>
<dbReference type="Proteomes" id="UP000068026">
    <property type="component" value="Chromosome"/>
</dbReference>
<protein>
    <submittedName>
        <fullName evidence="2">Uncharacterized protein</fullName>
    </submittedName>
</protein>
<reference evidence="2 3" key="1">
    <citation type="journal article" date="2016" name="Genome Announc.">
        <title>Complete Genome Sequence of the Amino Acid-Fermenting Clostridium propionicum X2 (DSM 1682).</title>
        <authorList>
            <person name="Poehlein A."/>
            <person name="Schlien K."/>
            <person name="Chowdhury N.P."/>
            <person name="Gottschalk G."/>
            <person name="Buckel W."/>
            <person name="Daniel R."/>
        </authorList>
    </citation>
    <scope>NUCLEOTIDE SEQUENCE [LARGE SCALE GENOMIC DNA]</scope>
    <source>
        <strain evidence="2 3">X2</strain>
    </source>
</reference>
<keyword evidence="3" id="KW-1185">Reference proteome</keyword>
<dbReference type="RefSeq" id="WP_066049300.1">
    <property type="nucleotide sequence ID" value="NZ_CP014223.1"/>
</dbReference>